<feature type="transmembrane region" description="Helical" evidence="2">
    <location>
        <begin position="692"/>
        <end position="717"/>
    </location>
</feature>
<feature type="compositionally biased region" description="Polar residues" evidence="1">
    <location>
        <begin position="197"/>
        <end position="207"/>
    </location>
</feature>
<feature type="region of interest" description="Disordered" evidence="1">
    <location>
        <begin position="489"/>
        <end position="543"/>
    </location>
</feature>
<dbReference type="InterPro" id="IPR023299">
    <property type="entry name" value="ATPase_P-typ_cyto_dom_N"/>
</dbReference>
<gene>
    <name evidence="3" type="ORF">H9943_00295</name>
</gene>
<keyword evidence="2" id="KW-1133">Transmembrane helix</keyword>
<name>A0A9D2LZT4_9FIRM</name>
<feature type="compositionally biased region" description="Basic and acidic residues" evidence="1">
    <location>
        <begin position="513"/>
        <end position="524"/>
    </location>
</feature>
<dbReference type="Proteomes" id="UP000824209">
    <property type="component" value="Unassembled WGS sequence"/>
</dbReference>
<evidence type="ECO:0000313" key="4">
    <source>
        <dbReference type="Proteomes" id="UP000824209"/>
    </source>
</evidence>
<evidence type="ECO:0000256" key="2">
    <source>
        <dbReference type="SAM" id="Phobius"/>
    </source>
</evidence>
<dbReference type="InterPro" id="IPR023214">
    <property type="entry name" value="HAD_sf"/>
</dbReference>
<dbReference type="GO" id="GO:0000166">
    <property type="term" value="F:nucleotide binding"/>
    <property type="evidence" value="ECO:0007669"/>
    <property type="project" value="InterPro"/>
</dbReference>
<sequence length="1206" mass="132713">MKSQEQNDRARFDTIQIDSILEQVREKKSAQPQEKGPRYPKTPKGEEWELNTILHELGIEPSRKRKVDPILIQVPGVEEEQSAEGEPQEEAQLIPTQQAVPEDDVPPQPVQKKEAARRPAQQKTRRQAKKAKAQDAEQVLQEVAVSQAPRAAQKARPGQTAADKLAARREKTAVEQAVEPSEEEVIEQQAPVRQPQPAKQPSGQAKSAQKPRRPRKTAAASAPVEQSEPMEEMELPKEPQMDEQPPSEEERRERRRRVEQTIQEVEEEYLNTDDGADSDPFIQDLHEEREPELPTLELPTIKAYADAEAYRLEEERRRIMEEAQREARNTIHNAAQFAMQMEITRRHMASLKAENPDEQEDFQEETLGNDLFGEVDDQFRAFFSKTVVVDKAAMDEAVNGHKKQGFFHRLFHKRAVEETAPVTGDYDALMPGTPGYRTQPPAQEEPVAEEIAQTPQEPVEGILLPNAAQAEEKAAQEPLEQEKVLQTGEAVQESAGKEEPLPEPVADQIEPSDEQKEEVVRQAEEAAQEQPQESTLPREAPYQVVTGSIHTDTVGEVMTEHHVEDTGGLKADVLTLKMKNLESSATPVEGTARKYNEKSIPDDIDIPLGEEEMERRRRAHRLANPDAQAPVDEYSTLSDAPVVAANLATMRKTRFLRMVVTGVISLVLVYLGFAAGASLAVPQGIDPVSAPLFFILTNFVLLAGCGLISITTLSAGFMGLAQEPTTDSFASLAFTGAMLQSLAYLFVPNQYDPTKITLFAPIAALILFGSAVGKWMQIRMICRNFDQTSSGAEHAAAFLVKKESLAKRLCAGLGEPEPVLLISRPTALVKGFLTQSFSARLYDAMAQTLSYVIAGAAVLCAVISGVVQKDVMQGISALAGAVCMIAPLACTLVYAVPAELMQKYAFRHKVVIPGPSAVQALGSANTVLLSATDLFPKGSVRLHGIKTFEKERIDLAIMYAASILTKHCETLKDIFMGIIQNNTSILYDVESVTVEAGYGFTGWIEHNRVIIGNREMMIHHEIEIPSMDYERKYTKNGQYAAIYLAVSGKAFGMFLVSYAPNRGAARILNSLTRSGISVIVRSEDFNISSGLVANTYRIPQNTVKVLAQSEYDALNVETAYRATSDGVMIHDGSCKSFLGGMRAASCAAAGEHLSRNVQAGAILLSAVICLLLSFYAGLSGMNIGLVLFYQIAWSAITVAMPFLRRP</sequence>
<dbReference type="Gene3D" id="3.40.1110.10">
    <property type="entry name" value="Calcium-transporting ATPase, cytoplasmic domain N"/>
    <property type="match status" value="1"/>
</dbReference>
<reference evidence="3" key="2">
    <citation type="submission" date="2021-04" db="EMBL/GenBank/DDBJ databases">
        <authorList>
            <person name="Gilroy R."/>
        </authorList>
    </citation>
    <scope>NUCLEOTIDE SEQUENCE</scope>
    <source>
        <strain evidence="3">ChiBcec8-14828</strain>
    </source>
</reference>
<feature type="compositionally biased region" description="Basic and acidic residues" evidence="1">
    <location>
        <begin position="248"/>
        <end position="259"/>
    </location>
</feature>
<accession>A0A9D2LZT4</accession>
<evidence type="ECO:0000313" key="3">
    <source>
        <dbReference type="EMBL" id="HJB38820.1"/>
    </source>
</evidence>
<dbReference type="AlphaFoldDB" id="A0A9D2LZT4"/>
<feature type="transmembrane region" description="Helical" evidence="2">
    <location>
        <begin position="655"/>
        <end position="680"/>
    </location>
</feature>
<feature type="transmembrane region" description="Helical" evidence="2">
    <location>
        <begin position="758"/>
        <end position="776"/>
    </location>
</feature>
<reference evidence="3" key="1">
    <citation type="journal article" date="2021" name="PeerJ">
        <title>Extensive microbial diversity within the chicken gut microbiome revealed by metagenomics and culture.</title>
        <authorList>
            <person name="Gilroy R."/>
            <person name="Ravi A."/>
            <person name="Getino M."/>
            <person name="Pursley I."/>
            <person name="Horton D.L."/>
            <person name="Alikhan N.F."/>
            <person name="Baker D."/>
            <person name="Gharbi K."/>
            <person name="Hall N."/>
            <person name="Watson M."/>
            <person name="Adriaenssens E.M."/>
            <person name="Foster-Nyarko E."/>
            <person name="Jarju S."/>
            <person name="Secka A."/>
            <person name="Antonio M."/>
            <person name="Oren A."/>
            <person name="Chaudhuri R.R."/>
            <person name="La Ragione R."/>
            <person name="Hildebrand F."/>
            <person name="Pallen M.J."/>
        </authorList>
    </citation>
    <scope>NUCLEOTIDE SEQUENCE</scope>
    <source>
        <strain evidence="3">ChiBcec8-14828</strain>
    </source>
</reference>
<feature type="region of interest" description="Disordered" evidence="1">
    <location>
        <begin position="76"/>
        <end position="261"/>
    </location>
</feature>
<feature type="transmembrane region" description="Helical" evidence="2">
    <location>
        <begin position="1183"/>
        <end position="1203"/>
    </location>
</feature>
<evidence type="ECO:0000256" key="1">
    <source>
        <dbReference type="SAM" id="MobiDB-lite"/>
    </source>
</evidence>
<dbReference type="EMBL" id="DWYA01000004">
    <property type="protein sequence ID" value="HJB38820.1"/>
    <property type="molecule type" value="Genomic_DNA"/>
</dbReference>
<keyword evidence="2" id="KW-0472">Membrane</keyword>
<dbReference type="Gene3D" id="3.40.50.1000">
    <property type="entry name" value="HAD superfamily/HAD-like"/>
    <property type="match status" value="1"/>
</dbReference>
<proteinExistence type="predicted"/>
<comment type="caution">
    <text evidence="3">The sequence shown here is derived from an EMBL/GenBank/DDBJ whole genome shotgun (WGS) entry which is preliminary data.</text>
</comment>
<feature type="transmembrane region" description="Helical" evidence="2">
    <location>
        <begin position="729"/>
        <end position="746"/>
    </location>
</feature>
<feature type="transmembrane region" description="Helical" evidence="2">
    <location>
        <begin position="848"/>
        <end position="868"/>
    </location>
</feature>
<feature type="compositionally biased region" description="Acidic residues" evidence="1">
    <location>
        <begin position="77"/>
        <end position="89"/>
    </location>
</feature>
<feature type="transmembrane region" description="Helical" evidence="2">
    <location>
        <begin position="1159"/>
        <end position="1177"/>
    </location>
</feature>
<keyword evidence="2" id="KW-0812">Transmembrane</keyword>
<feature type="region of interest" description="Disordered" evidence="1">
    <location>
        <begin position="24"/>
        <end position="47"/>
    </location>
</feature>
<organism evidence="3 4">
    <name type="scientific">Candidatus Ruthenibacterium avium</name>
    <dbReference type="NCBI Taxonomy" id="2838751"/>
    <lineage>
        <taxon>Bacteria</taxon>
        <taxon>Bacillati</taxon>
        <taxon>Bacillota</taxon>
        <taxon>Clostridia</taxon>
        <taxon>Eubacteriales</taxon>
        <taxon>Oscillospiraceae</taxon>
        <taxon>Ruthenibacterium</taxon>
    </lineage>
</organism>
<protein>
    <submittedName>
        <fullName evidence="3">Uncharacterized protein</fullName>
    </submittedName>
</protein>
<feature type="transmembrane region" description="Helical" evidence="2">
    <location>
        <begin position="874"/>
        <end position="897"/>
    </location>
</feature>